<evidence type="ECO:0000256" key="3">
    <source>
        <dbReference type="ARBA" id="ARBA00022729"/>
    </source>
</evidence>
<dbReference type="SMART" id="SM00060">
    <property type="entry name" value="FN3"/>
    <property type="match status" value="3"/>
</dbReference>
<feature type="domain" description="Ig-like" evidence="11">
    <location>
        <begin position="44"/>
        <end position="132"/>
    </location>
</feature>
<feature type="domain" description="Ig-like" evidence="11">
    <location>
        <begin position="226"/>
        <end position="318"/>
    </location>
</feature>
<evidence type="ECO:0000256" key="9">
    <source>
        <dbReference type="SAM" id="MobiDB-lite"/>
    </source>
</evidence>
<feature type="domain" description="Fibronectin type-III" evidence="12">
    <location>
        <begin position="651"/>
        <end position="745"/>
    </location>
</feature>
<name>A0A9J6G0G4_HAELO</name>
<dbReference type="EMBL" id="JABSTR010000004">
    <property type="protein sequence ID" value="KAH9368733.1"/>
    <property type="molecule type" value="Genomic_DNA"/>
</dbReference>
<keyword evidence="4" id="KW-0677">Repeat</keyword>
<dbReference type="PANTHER" id="PTHR44170">
    <property type="entry name" value="PROTEIN SIDEKICK"/>
    <property type="match status" value="1"/>
</dbReference>
<comment type="subcellular location">
    <subcellularLocation>
        <location evidence="1">Membrane</location>
        <topology evidence="1">Single-pass membrane protein</topology>
    </subcellularLocation>
</comment>
<feature type="domain" description="Ig-like" evidence="11">
    <location>
        <begin position="137"/>
        <end position="221"/>
    </location>
</feature>
<gene>
    <name evidence="13" type="ORF">HPB48_004752</name>
</gene>
<dbReference type="Proteomes" id="UP000821853">
    <property type="component" value="Chromosome 2"/>
</dbReference>
<dbReference type="Pfam" id="PF00041">
    <property type="entry name" value="fn3"/>
    <property type="match status" value="2"/>
</dbReference>
<dbReference type="FunFam" id="2.60.40.10:FF:001167">
    <property type="entry name" value="Roundabout 2, isoform B"/>
    <property type="match status" value="1"/>
</dbReference>
<dbReference type="InterPro" id="IPR013098">
    <property type="entry name" value="Ig_I-set"/>
</dbReference>
<evidence type="ECO:0000313" key="14">
    <source>
        <dbReference type="Proteomes" id="UP000821853"/>
    </source>
</evidence>
<dbReference type="PANTHER" id="PTHR44170:SF60">
    <property type="entry name" value="ROUNDABOUT HOMOLOG 1"/>
    <property type="match status" value="1"/>
</dbReference>
<evidence type="ECO:0000256" key="10">
    <source>
        <dbReference type="SAM" id="Phobius"/>
    </source>
</evidence>
<dbReference type="GO" id="GO:0098609">
    <property type="term" value="P:cell-cell adhesion"/>
    <property type="evidence" value="ECO:0007669"/>
    <property type="project" value="TreeGrafter"/>
</dbReference>
<evidence type="ECO:0000256" key="7">
    <source>
        <dbReference type="ARBA" id="ARBA00023157"/>
    </source>
</evidence>
<keyword evidence="7" id="KW-1015">Disulfide bond</keyword>
<evidence type="ECO:0008006" key="15">
    <source>
        <dbReference type="Google" id="ProtNLM"/>
    </source>
</evidence>
<protein>
    <recommendedName>
        <fullName evidence="15">Roundabout</fullName>
    </recommendedName>
</protein>
<proteinExistence type="predicted"/>
<dbReference type="AlphaFoldDB" id="A0A9J6G0G4"/>
<comment type="caution">
    <text evidence="13">The sequence shown here is derived from an EMBL/GenBank/DDBJ whole genome shotgun (WGS) entry which is preliminary data.</text>
</comment>
<dbReference type="SMART" id="SM00406">
    <property type="entry name" value="IGv"/>
    <property type="match status" value="3"/>
</dbReference>
<evidence type="ECO:0000259" key="11">
    <source>
        <dbReference type="PROSITE" id="PS50835"/>
    </source>
</evidence>
<evidence type="ECO:0000256" key="6">
    <source>
        <dbReference type="ARBA" id="ARBA00023136"/>
    </source>
</evidence>
<keyword evidence="3" id="KW-0732">Signal</keyword>
<dbReference type="FunFam" id="2.60.40.10:FF:001807">
    <property type="entry name" value="Roundabout 1, isoform A"/>
    <property type="match status" value="1"/>
</dbReference>
<keyword evidence="5 10" id="KW-1133">Transmembrane helix</keyword>
<dbReference type="GO" id="GO:0016020">
    <property type="term" value="C:membrane"/>
    <property type="evidence" value="ECO:0007669"/>
    <property type="project" value="UniProtKB-SubCell"/>
</dbReference>
<keyword evidence="14" id="KW-1185">Reference proteome</keyword>
<dbReference type="InterPro" id="IPR003599">
    <property type="entry name" value="Ig_sub"/>
</dbReference>
<feature type="domain" description="Ig-like" evidence="11">
    <location>
        <begin position="325"/>
        <end position="413"/>
    </location>
</feature>
<dbReference type="VEuPathDB" id="VectorBase:HLOH_063736"/>
<dbReference type="GO" id="GO:0009653">
    <property type="term" value="P:anatomical structure morphogenesis"/>
    <property type="evidence" value="ECO:0007669"/>
    <property type="project" value="UniProtKB-ARBA"/>
</dbReference>
<organism evidence="13 14">
    <name type="scientific">Haemaphysalis longicornis</name>
    <name type="common">Bush tick</name>
    <dbReference type="NCBI Taxonomy" id="44386"/>
    <lineage>
        <taxon>Eukaryota</taxon>
        <taxon>Metazoa</taxon>
        <taxon>Ecdysozoa</taxon>
        <taxon>Arthropoda</taxon>
        <taxon>Chelicerata</taxon>
        <taxon>Arachnida</taxon>
        <taxon>Acari</taxon>
        <taxon>Parasitiformes</taxon>
        <taxon>Ixodida</taxon>
        <taxon>Ixodoidea</taxon>
        <taxon>Ixodidae</taxon>
        <taxon>Haemaphysalinae</taxon>
        <taxon>Haemaphysalis</taxon>
    </lineage>
</organism>
<feature type="domain" description="Fibronectin type-III" evidence="12">
    <location>
        <begin position="551"/>
        <end position="646"/>
    </location>
</feature>
<keyword evidence="2 10" id="KW-0812">Transmembrane</keyword>
<dbReference type="CDD" id="cd00063">
    <property type="entry name" value="FN3"/>
    <property type="match status" value="3"/>
</dbReference>
<dbReference type="OrthoDB" id="428111at2759"/>
<accession>A0A9J6G0G4</accession>
<dbReference type="Gene3D" id="2.60.40.10">
    <property type="entry name" value="Immunoglobulins"/>
    <property type="match status" value="7"/>
</dbReference>
<dbReference type="SMART" id="SM00409">
    <property type="entry name" value="IG"/>
    <property type="match status" value="4"/>
</dbReference>
<dbReference type="InterPro" id="IPR007110">
    <property type="entry name" value="Ig-like_dom"/>
</dbReference>
<evidence type="ECO:0000256" key="8">
    <source>
        <dbReference type="ARBA" id="ARBA00023319"/>
    </source>
</evidence>
<dbReference type="InterPro" id="IPR036116">
    <property type="entry name" value="FN3_sf"/>
</dbReference>
<dbReference type="Pfam" id="PF07679">
    <property type="entry name" value="I-set"/>
    <property type="match status" value="3"/>
</dbReference>
<evidence type="ECO:0000256" key="2">
    <source>
        <dbReference type="ARBA" id="ARBA00022692"/>
    </source>
</evidence>
<evidence type="ECO:0000259" key="12">
    <source>
        <dbReference type="PROSITE" id="PS50853"/>
    </source>
</evidence>
<dbReference type="GO" id="GO:0007399">
    <property type="term" value="P:nervous system development"/>
    <property type="evidence" value="ECO:0007669"/>
    <property type="project" value="UniProtKB-ARBA"/>
</dbReference>
<dbReference type="FunFam" id="2.60.40.10:FF:000032">
    <property type="entry name" value="palladin isoform X1"/>
    <property type="match status" value="1"/>
</dbReference>
<dbReference type="OMA" id="LTETWFM"/>
<dbReference type="Pfam" id="PF13927">
    <property type="entry name" value="Ig_3"/>
    <property type="match status" value="1"/>
</dbReference>
<dbReference type="FunFam" id="2.60.40.10:FF:000028">
    <property type="entry name" value="Neuronal cell adhesion molecule"/>
    <property type="match status" value="1"/>
</dbReference>
<feature type="region of interest" description="Disordered" evidence="9">
    <location>
        <begin position="1112"/>
        <end position="1156"/>
    </location>
</feature>
<dbReference type="GO" id="GO:0030154">
    <property type="term" value="P:cell differentiation"/>
    <property type="evidence" value="ECO:0007669"/>
    <property type="project" value="UniProtKB-ARBA"/>
</dbReference>
<dbReference type="PROSITE" id="PS50853">
    <property type="entry name" value="FN3"/>
    <property type="match status" value="3"/>
</dbReference>
<dbReference type="FunFam" id="2.60.40.10:FF:000008">
    <property type="entry name" value="roundabout homolog 2 isoform X2"/>
    <property type="match status" value="2"/>
</dbReference>
<reference evidence="13 14" key="1">
    <citation type="journal article" date="2020" name="Cell">
        <title>Large-Scale Comparative Analyses of Tick Genomes Elucidate Their Genetic Diversity and Vector Capacities.</title>
        <authorList>
            <consortium name="Tick Genome and Microbiome Consortium (TIGMIC)"/>
            <person name="Jia N."/>
            <person name="Wang J."/>
            <person name="Shi W."/>
            <person name="Du L."/>
            <person name="Sun Y."/>
            <person name="Zhan W."/>
            <person name="Jiang J.F."/>
            <person name="Wang Q."/>
            <person name="Zhang B."/>
            <person name="Ji P."/>
            <person name="Bell-Sakyi L."/>
            <person name="Cui X.M."/>
            <person name="Yuan T.T."/>
            <person name="Jiang B.G."/>
            <person name="Yang W.F."/>
            <person name="Lam T.T."/>
            <person name="Chang Q.C."/>
            <person name="Ding S.J."/>
            <person name="Wang X.J."/>
            <person name="Zhu J.G."/>
            <person name="Ruan X.D."/>
            <person name="Zhao L."/>
            <person name="Wei J.T."/>
            <person name="Ye R.Z."/>
            <person name="Que T.C."/>
            <person name="Du C.H."/>
            <person name="Zhou Y.H."/>
            <person name="Cheng J.X."/>
            <person name="Dai P.F."/>
            <person name="Guo W.B."/>
            <person name="Han X.H."/>
            <person name="Huang E.J."/>
            <person name="Li L.F."/>
            <person name="Wei W."/>
            <person name="Gao Y.C."/>
            <person name="Liu J.Z."/>
            <person name="Shao H.Z."/>
            <person name="Wang X."/>
            <person name="Wang C.C."/>
            <person name="Yang T.C."/>
            <person name="Huo Q.B."/>
            <person name="Li W."/>
            <person name="Chen H.Y."/>
            <person name="Chen S.E."/>
            <person name="Zhou L.G."/>
            <person name="Ni X.B."/>
            <person name="Tian J.H."/>
            <person name="Sheng Y."/>
            <person name="Liu T."/>
            <person name="Pan Y.S."/>
            <person name="Xia L.Y."/>
            <person name="Li J."/>
            <person name="Zhao F."/>
            <person name="Cao W.C."/>
        </authorList>
    </citation>
    <scope>NUCLEOTIDE SEQUENCE [LARGE SCALE GENOMIC DNA]</scope>
    <source>
        <strain evidence="13">HaeL-2018</strain>
    </source>
</reference>
<keyword evidence="6 10" id="KW-0472">Membrane</keyword>
<dbReference type="FunFam" id="2.60.40.10:FF:000053">
    <property type="entry name" value="Roundabout guidance receptor 1"/>
    <property type="match status" value="1"/>
</dbReference>
<dbReference type="SUPFAM" id="SSF49265">
    <property type="entry name" value="Fibronectin type III"/>
    <property type="match status" value="2"/>
</dbReference>
<sequence length="1156" mass="125850">MAAPVSTPTTSLFPLVRLATGRVNAAGTRIGRLDSLAAGCVLRDEFRQLPKSVRVAAGDSATLECVPPRGHPEPTVTWFKDGNQVQPGPGRVRLSAHGALLLADVRPSDQGRYVCRAANMLGTRDSPPALVSVHTKPYFVRVPEDVTTLAEESVEFQCKINGDPKPTVTWRRQDGKMPIGRAYVQEDKTLHIKNVVPADEGTYICEAENIVGSVSASATLTVHSRPTFRLTPQDQKVGLNGVAKFDCLATGNPPPSVFWTREGNQVLMFPGKSHGRFSVSHEGTLVISGVRKEDRGYYVCSALSVVGSSMAKGHLEVTALADLPPPVIRLGPANQTLPLHTAAQLPCEASGTPPPTLRWLYNGATLRTENRPRFTVLQSGALQIQDLQIPDTGVYTCTASSESGETSWTASLTVESPHNPNVNFHRSPDPSTFPGPPSMPVAVNTTETSITLTWRRSEKVGASSLKGYTIEYYSSDLQSGWVLAAHRVLAETYTIQALRPDSRYIFIVRAENSHGLGVPSPASETIRTLGMAPHFLPEYNLDEARAKLSACVVTLQDMRAMSSTAVKLSWKIQGNKDYVEGFYVRYRDMAGGSQKYNMVTVLNGGALSYVLNDLKKFTKYEFFLVPFYRSVEGPPSNSRSVQTLEDVPTAPPDSLEVQVINGTTAAIFWSPPPPQHCNGRLRGYNVYIAGNTSDLHLNQSTNSTTNSLMLSNLKMGAEYEVRVVALTTVGGGPASSPVHFKMESQTSSTSLSTPFQNIVMQSWFIALFGCLLFVAIAIFVLFLIRKRRMELAKAITAVPVHKQEDISNCFNSLTGRTGLSPHEALWINHSAWRPSDPSKESFCESSLLSKMHCPSNDLNYSSLVINTHSQHLKQCGNLRDSLTYTSLQICKEMCCDFFTQAKDARSGSSAEEGSRKSDKAFDLELRRTSEDEYGMPIKKSRQKFSRSGAGAKGPLMNWSELIPSAPRATAQRGWIPAKYSRILKGDLTPHQAAQAEGHIYQPADGESDLEDVSRPRSLESSIAGDTDYAPSHAQRSRATARAQVAARAVASSYDDSVYNEVDFASAVALAAQNAGFQVNGTVVSTAPPATEQGAPYRQPSFPIYHDPPSLMAPSNRGGSRWRAVAQEDAQSRHTNSMPLGFCDKTSANGGLRQDAR</sequence>
<evidence type="ECO:0000256" key="1">
    <source>
        <dbReference type="ARBA" id="ARBA00004167"/>
    </source>
</evidence>
<dbReference type="PROSITE" id="PS50835">
    <property type="entry name" value="IG_LIKE"/>
    <property type="match status" value="4"/>
</dbReference>
<dbReference type="InterPro" id="IPR003598">
    <property type="entry name" value="Ig_sub2"/>
</dbReference>
<feature type="transmembrane region" description="Helical" evidence="10">
    <location>
        <begin position="763"/>
        <end position="784"/>
    </location>
</feature>
<dbReference type="SUPFAM" id="SSF48726">
    <property type="entry name" value="Immunoglobulin"/>
    <property type="match status" value="4"/>
</dbReference>
<evidence type="ECO:0000256" key="5">
    <source>
        <dbReference type="ARBA" id="ARBA00022989"/>
    </source>
</evidence>
<dbReference type="InterPro" id="IPR036179">
    <property type="entry name" value="Ig-like_dom_sf"/>
</dbReference>
<dbReference type="SMART" id="SM00408">
    <property type="entry name" value="IGc2"/>
    <property type="match status" value="4"/>
</dbReference>
<dbReference type="InterPro" id="IPR003961">
    <property type="entry name" value="FN3_dom"/>
</dbReference>
<feature type="domain" description="Fibronectin type-III" evidence="12">
    <location>
        <begin position="436"/>
        <end position="531"/>
    </location>
</feature>
<keyword evidence="8" id="KW-0393">Immunoglobulin domain</keyword>
<dbReference type="InterPro" id="IPR013783">
    <property type="entry name" value="Ig-like_fold"/>
</dbReference>
<evidence type="ECO:0000313" key="13">
    <source>
        <dbReference type="EMBL" id="KAH9368733.1"/>
    </source>
</evidence>
<dbReference type="InterPro" id="IPR013106">
    <property type="entry name" value="Ig_V-set"/>
</dbReference>
<evidence type="ECO:0000256" key="4">
    <source>
        <dbReference type="ARBA" id="ARBA00022737"/>
    </source>
</evidence>